<dbReference type="Pfam" id="PF00053">
    <property type="entry name" value="EGF_laminin"/>
    <property type="match status" value="1"/>
</dbReference>
<dbReference type="InterPro" id="IPR000742">
    <property type="entry name" value="EGF"/>
</dbReference>
<gene>
    <name evidence="7" type="ORF">CUNI_LOCUS16018</name>
</gene>
<organism evidence="7 8">
    <name type="scientific">Candidula unifasciata</name>
    <dbReference type="NCBI Taxonomy" id="100452"/>
    <lineage>
        <taxon>Eukaryota</taxon>
        <taxon>Metazoa</taxon>
        <taxon>Spiralia</taxon>
        <taxon>Lophotrochozoa</taxon>
        <taxon>Mollusca</taxon>
        <taxon>Gastropoda</taxon>
        <taxon>Heterobranchia</taxon>
        <taxon>Euthyneura</taxon>
        <taxon>Panpulmonata</taxon>
        <taxon>Eupulmonata</taxon>
        <taxon>Stylommatophora</taxon>
        <taxon>Helicina</taxon>
        <taxon>Helicoidea</taxon>
        <taxon>Geomitridae</taxon>
        <taxon>Candidula</taxon>
    </lineage>
</organism>
<dbReference type="CDD" id="cd00054">
    <property type="entry name" value="EGF_CA"/>
    <property type="match status" value="1"/>
</dbReference>
<keyword evidence="4" id="KW-1015">Disulfide bond</keyword>
<evidence type="ECO:0000256" key="4">
    <source>
        <dbReference type="ARBA" id="ARBA00023157"/>
    </source>
</evidence>
<sequence>CKCSRHGTESCNSPTGPCVCKSGTQGAHCDQDVNECPGNPCPAHSTCINTWGSFYCVCWNGSNVDPSGFCNVCPSFMYGDEICNRTCPCSADNTQFCDNVNGICFCKPGWVGRGCSEDRDECRNPRMCPRNSDCINVAGKYLCECHSGYVMNRETNLCE</sequence>
<dbReference type="SMART" id="SM00181">
    <property type="entry name" value="EGF"/>
    <property type="match status" value="3"/>
</dbReference>
<evidence type="ECO:0000313" key="8">
    <source>
        <dbReference type="Proteomes" id="UP000678393"/>
    </source>
</evidence>
<dbReference type="InterPro" id="IPR002049">
    <property type="entry name" value="LE_dom"/>
</dbReference>
<dbReference type="GO" id="GO:0005509">
    <property type="term" value="F:calcium ion binding"/>
    <property type="evidence" value="ECO:0007669"/>
    <property type="project" value="InterPro"/>
</dbReference>
<evidence type="ECO:0000256" key="2">
    <source>
        <dbReference type="ARBA" id="ARBA00022729"/>
    </source>
</evidence>
<dbReference type="SUPFAM" id="SSF57196">
    <property type="entry name" value="EGF/Laminin"/>
    <property type="match status" value="2"/>
</dbReference>
<dbReference type="PRINTS" id="PR00011">
    <property type="entry name" value="EGFLAMININ"/>
</dbReference>
<dbReference type="PROSITE" id="PS01187">
    <property type="entry name" value="EGF_CA"/>
    <property type="match status" value="2"/>
</dbReference>
<evidence type="ECO:0000256" key="3">
    <source>
        <dbReference type="ARBA" id="ARBA00022737"/>
    </source>
</evidence>
<feature type="domain" description="EGF-like" evidence="6">
    <location>
        <begin position="32"/>
        <end position="71"/>
    </location>
</feature>
<dbReference type="Gene3D" id="2.10.25.10">
    <property type="entry name" value="Laminin"/>
    <property type="match status" value="2"/>
</dbReference>
<dbReference type="AlphaFoldDB" id="A0A8S3ZRI0"/>
<name>A0A8S3ZRI0_9EUPU</name>
<dbReference type="InterPro" id="IPR052235">
    <property type="entry name" value="Nephronectin_domain"/>
</dbReference>
<reference evidence="7" key="1">
    <citation type="submission" date="2021-04" db="EMBL/GenBank/DDBJ databases">
        <authorList>
            <consortium name="Molecular Ecology Group"/>
        </authorList>
    </citation>
    <scope>NUCLEOTIDE SEQUENCE</scope>
</reference>
<comment type="caution">
    <text evidence="7">The sequence shown here is derived from an EMBL/GenBank/DDBJ whole genome shotgun (WGS) entry which is preliminary data.</text>
</comment>
<dbReference type="Pfam" id="PF07645">
    <property type="entry name" value="EGF_CA"/>
    <property type="match status" value="2"/>
</dbReference>
<accession>A0A8S3ZRI0</accession>
<evidence type="ECO:0000256" key="5">
    <source>
        <dbReference type="PROSITE-ProRule" id="PRU00076"/>
    </source>
</evidence>
<dbReference type="InterPro" id="IPR001881">
    <property type="entry name" value="EGF-like_Ca-bd_dom"/>
</dbReference>
<evidence type="ECO:0000259" key="6">
    <source>
        <dbReference type="PROSITE" id="PS50026"/>
    </source>
</evidence>
<dbReference type="PANTHER" id="PTHR24050">
    <property type="entry name" value="PA14 DOMAIN-CONTAINING PROTEIN"/>
    <property type="match status" value="1"/>
</dbReference>
<comment type="caution">
    <text evidence="5">Lacks conserved residue(s) required for the propagation of feature annotation.</text>
</comment>
<dbReference type="InterPro" id="IPR018097">
    <property type="entry name" value="EGF_Ca-bd_CS"/>
</dbReference>
<keyword evidence="2" id="KW-0732">Signal</keyword>
<dbReference type="EMBL" id="CAJHNH020004035">
    <property type="protein sequence ID" value="CAG5130460.1"/>
    <property type="molecule type" value="Genomic_DNA"/>
</dbReference>
<feature type="non-terminal residue" evidence="7">
    <location>
        <position position="159"/>
    </location>
</feature>
<keyword evidence="8" id="KW-1185">Reference proteome</keyword>
<dbReference type="PROSITE" id="PS50026">
    <property type="entry name" value="EGF_3"/>
    <property type="match status" value="2"/>
</dbReference>
<dbReference type="PANTHER" id="PTHR24050:SF19">
    <property type="entry name" value="NEPHRONECTIN"/>
    <property type="match status" value="1"/>
</dbReference>
<protein>
    <recommendedName>
        <fullName evidence="6">EGF-like domain-containing protein</fullName>
    </recommendedName>
</protein>
<dbReference type="InterPro" id="IPR049883">
    <property type="entry name" value="NOTCH1_EGF-like"/>
</dbReference>
<feature type="non-terminal residue" evidence="7">
    <location>
        <position position="1"/>
    </location>
</feature>
<keyword evidence="1 5" id="KW-0245">EGF-like domain</keyword>
<proteinExistence type="predicted"/>
<dbReference type="Proteomes" id="UP000678393">
    <property type="component" value="Unassembled WGS sequence"/>
</dbReference>
<evidence type="ECO:0000313" key="7">
    <source>
        <dbReference type="EMBL" id="CAG5130460.1"/>
    </source>
</evidence>
<dbReference type="SMART" id="SM00179">
    <property type="entry name" value="EGF_CA"/>
    <property type="match status" value="2"/>
</dbReference>
<feature type="domain" description="EGF-like" evidence="6">
    <location>
        <begin position="118"/>
        <end position="155"/>
    </location>
</feature>
<dbReference type="InterPro" id="IPR000152">
    <property type="entry name" value="EGF-type_Asp/Asn_hydroxyl_site"/>
</dbReference>
<dbReference type="PROSITE" id="PS00010">
    <property type="entry name" value="ASX_HYDROXYL"/>
    <property type="match status" value="2"/>
</dbReference>
<evidence type="ECO:0000256" key="1">
    <source>
        <dbReference type="ARBA" id="ARBA00022536"/>
    </source>
</evidence>
<dbReference type="OrthoDB" id="6229058at2759"/>
<keyword evidence="3" id="KW-0677">Repeat</keyword>